<organism evidence="1 2">
    <name type="scientific">Rubroshorea leprosula</name>
    <dbReference type="NCBI Taxonomy" id="152421"/>
    <lineage>
        <taxon>Eukaryota</taxon>
        <taxon>Viridiplantae</taxon>
        <taxon>Streptophyta</taxon>
        <taxon>Embryophyta</taxon>
        <taxon>Tracheophyta</taxon>
        <taxon>Spermatophyta</taxon>
        <taxon>Magnoliopsida</taxon>
        <taxon>eudicotyledons</taxon>
        <taxon>Gunneridae</taxon>
        <taxon>Pentapetalae</taxon>
        <taxon>rosids</taxon>
        <taxon>malvids</taxon>
        <taxon>Malvales</taxon>
        <taxon>Dipterocarpaceae</taxon>
        <taxon>Rubroshorea</taxon>
    </lineage>
</organism>
<comment type="caution">
    <text evidence="1">The sequence shown here is derived from an EMBL/GenBank/DDBJ whole genome shotgun (WGS) entry which is preliminary data.</text>
</comment>
<evidence type="ECO:0000313" key="2">
    <source>
        <dbReference type="Proteomes" id="UP001054252"/>
    </source>
</evidence>
<dbReference type="AlphaFoldDB" id="A0AAV5LCA8"/>
<dbReference type="Gene3D" id="3.40.50.300">
    <property type="entry name" value="P-loop containing nucleotide triphosphate hydrolases"/>
    <property type="match status" value="1"/>
</dbReference>
<gene>
    <name evidence="1" type="ORF">SLEP1_g43215</name>
</gene>
<accession>A0AAV5LCA8</accession>
<sequence>MDSSSDLQRPRKEEEKPKVVVIMGPNGSSKSRLAIDLAADSMQVHEGLDVQEQKEKEAQAASNIVWMDHSVC</sequence>
<keyword evidence="2" id="KW-1185">Reference proteome</keyword>
<dbReference type="Proteomes" id="UP001054252">
    <property type="component" value="Unassembled WGS sequence"/>
</dbReference>
<protein>
    <recommendedName>
        <fullName evidence="3">Adenylate kinase</fullName>
    </recommendedName>
</protein>
<reference evidence="1 2" key="1">
    <citation type="journal article" date="2021" name="Commun. Biol.">
        <title>The genome of Shorea leprosula (Dipterocarpaceae) highlights the ecological relevance of drought in aseasonal tropical rainforests.</title>
        <authorList>
            <person name="Ng K.K.S."/>
            <person name="Kobayashi M.J."/>
            <person name="Fawcett J.A."/>
            <person name="Hatakeyama M."/>
            <person name="Paape T."/>
            <person name="Ng C.H."/>
            <person name="Ang C.C."/>
            <person name="Tnah L.H."/>
            <person name="Lee C.T."/>
            <person name="Nishiyama T."/>
            <person name="Sese J."/>
            <person name="O'Brien M.J."/>
            <person name="Copetti D."/>
            <person name="Mohd Noor M.I."/>
            <person name="Ong R.C."/>
            <person name="Putra M."/>
            <person name="Sireger I.Z."/>
            <person name="Indrioko S."/>
            <person name="Kosugi Y."/>
            <person name="Izuno A."/>
            <person name="Isagi Y."/>
            <person name="Lee S.L."/>
            <person name="Shimizu K.K."/>
        </authorList>
    </citation>
    <scope>NUCLEOTIDE SEQUENCE [LARGE SCALE GENOMIC DNA]</scope>
    <source>
        <strain evidence="1">214</strain>
    </source>
</reference>
<evidence type="ECO:0008006" key="3">
    <source>
        <dbReference type="Google" id="ProtNLM"/>
    </source>
</evidence>
<proteinExistence type="predicted"/>
<name>A0AAV5LCA8_9ROSI</name>
<dbReference type="EMBL" id="BPVZ01000108">
    <property type="protein sequence ID" value="GKV34876.1"/>
    <property type="molecule type" value="Genomic_DNA"/>
</dbReference>
<dbReference type="InterPro" id="IPR027417">
    <property type="entry name" value="P-loop_NTPase"/>
</dbReference>
<evidence type="ECO:0000313" key="1">
    <source>
        <dbReference type="EMBL" id="GKV34876.1"/>
    </source>
</evidence>